<evidence type="ECO:0000313" key="3">
    <source>
        <dbReference type="EMBL" id="MYM22843.1"/>
    </source>
</evidence>
<feature type="chain" id="PRO_5027036555" description="Tetratricopeptide repeat protein" evidence="2">
    <location>
        <begin position="19"/>
        <end position="389"/>
    </location>
</feature>
<evidence type="ECO:0000313" key="4">
    <source>
        <dbReference type="Proteomes" id="UP000479335"/>
    </source>
</evidence>
<gene>
    <name evidence="3" type="ORF">GTP46_09315</name>
</gene>
<keyword evidence="1" id="KW-0802">TPR repeat</keyword>
<keyword evidence="4" id="KW-1185">Reference proteome</keyword>
<dbReference type="Pfam" id="PF13429">
    <property type="entry name" value="TPR_15"/>
    <property type="match status" value="1"/>
</dbReference>
<dbReference type="RefSeq" id="WP_161006356.1">
    <property type="nucleotide sequence ID" value="NZ_WWCN01000005.1"/>
</dbReference>
<comment type="caution">
    <text evidence="3">The sequence shown here is derived from an EMBL/GenBank/DDBJ whole genome shotgun (WGS) entry which is preliminary data.</text>
</comment>
<name>A0A6L8K5Q3_9BURK</name>
<feature type="signal peptide" evidence="2">
    <location>
        <begin position="1"/>
        <end position="18"/>
    </location>
</feature>
<evidence type="ECO:0000256" key="2">
    <source>
        <dbReference type="SAM" id="SignalP"/>
    </source>
</evidence>
<organism evidence="3 4">
    <name type="scientific">Duganella flavida</name>
    <dbReference type="NCBI Taxonomy" id="2692175"/>
    <lineage>
        <taxon>Bacteria</taxon>
        <taxon>Pseudomonadati</taxon>
        <taxon>Pseudomonadota</taxon>
        <taxon>Betaproteobacteria</taxon>
        <taxon>Burkholderiales</taxon>
        <taxon>Oxalobacteraceae</taxon>
        <taxon>Telluria group</taxon>
        <taxon>Duganella</taxon>
    </lineage>
</organism>
<dbReference type="PROSITE" id="PS50005">
    <property type="entry name" value="TPR"/>
    <property type="match status" value="1"/>
</dbReference>
<keyword evidence="2" id="KW-0732">Signal</keyword>
<dbReference type="Gene3D" id="1.25.40.10">
    <property type="entry name" value="Tetratricopeptide repeat domain"/>
    <property type="match status" value="1"/>
</dbReference>
<protein>
    <recommendedName>
        <fullName evidence="5">Tetratricopeptide repeat protein</fullName>
    </recommendedName>
</protein>
<dbReference type="SMART" id="SM00028">
    <property type="entry name" value="TPR"/>
    <property type="match status" value="3"/>
</dbReference>
<dbReference type="Proteomes" id="UP000479335">
    <property type="component" value="Unassembled WGS sequence"/>
</dbReference>
<proteinExistence type="predicted"/>
<dbReference type="InterPro" id="IPR011990">
    <property type="entry name" value="TPR-like_helical_dom_sf"/>
</dbReference>
<dbReference type="EMBL" id="WWCN01000005">
    <property type="protein sequence ID" value="MYM22843.1"/>
    <property type="molecule type" value="Genomic_DNA"/>
</dbReference>
<evidence type="ECO:0000256" key="1">
    <source>
        <dbReference type="PROSITE-ProRule" id="PRU00339"/>
    </source>
</evidence>
<dbReference type="AlphaFoldDB" id="A0A6L8K5Q3"/>
<reference evidence="3 4" key="1">
    <citation type="submission" date="2019-12" db="EMBL/GenBank/DDBJ databases">
        <title>Novel species isolated from a subtropical stream in China.</title>
        <authorList>
            <person name="Lu H."/>
        </authorList>
    </citation>
    <scope>NUCLEOTIDE SEQUENCE [LARGE SCALE GENOMIC DNA]</scope>
    <source>
        <strain evidence="3 4">FT135W</strain>
    </source>
</reference>
<dbReference type="SUPFAM" id="SSF48452">
    <property type="entry name" value="TPR-like"/>
    <property type="match status" value="1"/>
</dbReference>
<dbReference type="InterPro" id="IPR019734">
    <property type="entry name" value="TPR_rpt"/>
</dbReference>
<accession>A0A6L8K5Q3</accession>
<feature type="repeat" description="TPR" evidence="1">
    <location>
        <begin position="205"/>
        <end position="238"/>
    </location>
</feature>
<sequence>MYKLIFVLACCCATAVQAAPYLPASGQQVLEAVPRRGDPLQQELRRLRSQLNANPNDAALAATVARRYIALGRSETDPRYLGYAQAALAPWWQQTAPPPEIRLLRATLLQSTHQFTPALADLKAVLAADPHNTQAWLTQATVQTVQGDYAAATASCAHVSSLSIELVAITCIANVGALTGKAERSEQLLDLTLVRSPNAPPELQAWALTLLAEMAQRRGDSAAAETRFRQALVLSPRDSYLLGAYADFLLEQGRSADVLALLRNQERIDALLLRRALALQQSGQQAAAQADVKELAARFDAAAQRGDTVHQREQARFELLLHRDSNAALALARKNWAVQKEPADIRIYLEAAAQAHDAGAAKPVIDWIAAHRTEDLVATRLMRQLRAGI</sequence>
<evidence type="ECO:0008006" key="5">
    <source>
        <dbReference type="Google" id="ProtNLM"/>
    </source>
</evidence>